<evidence type="ECO:0000313" key="3">
    <source>
        <dbReference type="Proteomes" id="UP000332933"/>
    </source>
</evidence>
<name>A0A485KYV3_9STRA</name>
<dbReference type="EMBL" id="CAADRA010005447">
    <property type="protein sequence ID" value="VFT89920.1"/>
    <property type="molecule type" value="Genomic_DNA"/>
</dbReference>
<protein>
    <submittedName>
        <fullName evidence="2">Aste57867_13076 protein</fullName>
    </submittedName>
</protein>
<keyword evidence="3" id="KW-1185">Reference proteome</keyword>
<dbReference type="OrthoDB" id="62884at2759"/>
<organism evidence="2 3">
    <name type="scientific">Aphanomyces stellatus</name>
    <dbReference type="NCBI Taxonomy" id="120398"/>
    <lineage>
        <taxon>Eukaryota</taxon>
        <taxon>Sar</taxon>
        <taxon>Stramenopiles</taxon>
        <taxon>Oomycota</taxon>
        <taxon>Saprolegniomycetes</taxon>
        <taxon>Saprolegniales</taxon>
        <taxon>Verrucalvaceae</taxon>
        <taxon>Aphanomyces</taxon>
    </lineage>
</organism>
<proteinExistence type="predicted"/>
<evidence type="ECO:0000313" key="2">
    <source>
        <dbReference type="EMBL" id="VFT89920.1"/>
    </source>
</evidence>
<dbReference type="AlphaFoldDB" id="A0A485KYV3"/>
<dbReference type="Proteomes" id="UP000332933">
    <property type="component" value="Unassembled WGS sequence"/>
</dbReference>
<reference evidence="1" key="2">
    <citation type="submission" date="2019-06" db="EMBL/GenBank/DDBJ databases">
        <title>Genomics analysis of Aphanomyces spp. identifies a new class of oomycete effector associated with host adaptation.</title>
        <authorList>
            <person name="Gaulin E."/>
        </authorList>
    </citation>
    <scope>NUCLEOTIDE SEQUENCE</scope>
    <source>
        <strain evidence="1">CBS 578.67</strain>
    </source>
</reference>
<gene>
    <name evidence="2" type="primary">Aste57867_13076</name>
    <name evidence="1" type="ORF">As57867_013028</name>
    <name evidence="2" type="ORF">ASTE57867_13076</name>
</gene>
<evidence type="ECO:0000313" key="1">
    <source>
        <dbReference type="EMBL" id="KAF0696160.1"/>
    </source>
</evidence>
<dbReference type="EMBL" id="VJMH01005426">
    <property type="protein sequence ID" value="KAF0696160.1"/>
    <property type="molecule type" value="Genomic_DNA"/>
</dbReference>
<accession>A0A485KYV3</accession>
<sequence>MMTAGFYDELRKLERLHHKNQLVTVWYVKNQIRLLEERTMQLKPTPAESRDAAKFLIQYAPLIVRLMLARRQVQMGMLTWIVMLNRVFGTQTLREFSTALVAGVLQSTHTIRRQFIMQTLIHATRFDCQIILADMDKRDMQSRSVRIEMHRYVTTILQDWLPQDIQYIHSHPTRK</sequence>
<reference evidence="2 3" key="1">
    <citation type="submission" date="2019-03" db="EMBL/GenBank/DDBJ databases">
        <authorList>
            <person name="Gaulin E."/>
            <person name="Dumas B."/>
        </authorList>
    </citation>
    <scope>NUCLEOTIDE SEQUENCE [LARGE SCALE GENOMIC DNA]</scope>
    <source>
        <strain evidence="2">CBS 568.67</strain>
    </source>
</reference>